<name>A0AA97LTL0_9ACTN</name>
<protein>
    <submittedName>
        <fullName evidence="1">Uncharacterized protein</fullName>
    </submittedName>
</protein>
<reference evidence="1" key="1">
    <citation type="submission" date="2020-10" db="EMBL/GenBank/DDBJ databases">
        <title>De novo genome project of the cellulose decomposer Thermobifida halotolerans type strain.</title>
        <authorList>
            <person name="Nagy I."/>
            <person name="Horvath B."/>
            <person name="Kukolya J."/>
            <person name="Nagy I."/>
            <person name="Orsini M."/>
        </authorList>
    </citation>
    <scope>NUCLEOTIDE SEQUENCE</scope>
    <source>
        <strain evidence="1">DSM 44931</strain>
    </source>
</reference>
<dbReference type="EMBL" id="CP063196">
    <property type="protein sequence ID" value="UOE17808.1"/>
    <property type="molecule type" value="Genomic_DNA"/>
</dbReference>
<proteinExistence type="predicted"/>
<dbReference type="Proteomes" id="UP000265719">
    <property type="component" value="Chromosome"/>
</dbReference>
<gene>
    <name evidence="1" type="ORF">NI17_012995</name>
</gene>
<dbReference type="RefSeq" id="WP_157129687.1">
    <property type="nucleotide sequence ID" value="NZ_CP063196.1"/>
</dbReference>
<sequence>MEPAFHRQFRVRLSLPDRTLEGVIELDEAQTGRFEPIAEWARSWAACHGTAVPWQAAQDGTVVHEDVALPATEERP</sequence>
<accession>A0AA97LTL0</accession>
<keyword evidence="2" id="KW-1185">Reference proteome</keyword>
<evidence type="ECO:0000313" key="2">
    <source>
        <dbReference type="Proteomes" id="UP000265719"/>
    </source>
</evidence>
<evidence type="ECO:0000313" key="1">
    <source>
        <dbReference type="EMBL" id="UOE17808.1"/>
    </source>
</evidence>
<dbReference type="AlphaFoldDB" id="A0AA97LTL0"/>
<organism evidence="1 2">
    <name type="scientific">Thermobifida halotolerans</name>
    <dbReference type="NCBI Taxonomy" id="483545"/>
    <lineage>
        <taxon>Bacteria</taxon>
        <taxon>Bacillati</taxon>
        <taxon>Actinomycetota</taxon>
        <taxon>Actinomycetes</taxon>
        <taxon>Streptosporangiales</taxon>
        <taxon>Nocardiopsidaceae</taxon>
        <taxon>Thermobifida</taxon>
    </lineage>
</organism>
<dbReference type="KEGG" id="thao:NI17_012995"/>